<evidence type="ECO:0000259" key="2">
    <source>
        <dbReference type="SMART" id="SM00256"/>
    </source>
</evidence>
<sequence length="1160" mass="131296">MKRRRGKAMEENEQSTKEAVHEDGAYDHTYLPSREEAERINTTVFGVHFGSFVGARVPSPLSFQIELTKFSLKMICMMEAAEFRPWSDLPPELLGLVLKRLPSLADRVRLRAVCHPWRSNSRLQTLPLPFPWLTLPDGTLLGITSGGIPQSLSEEKAYMIRRYLVECGDRLLMVKRWIHPIARSTSDDFFEHNRTVALGVFEADLGTDPAGWRTVNDLDGHALFLVQHSSKSLRAGECSGYQEDCIYFMCDYSWPKHSANPLRDAGVYNIRNQTFMPLMSGTAAVPPRHAVQWRPTWFFPPEAVRPSLVITDPQTGRAVGCCRAGCHPRTMTTMTSQRWCSSQQPWPRKPMKRRRGAMKRRRGKALEEDEQSTKEAVHEDGAYDHTYLPSREEAERINTTVFGVHFGSFVGARVPSPLSYQIELTKFSLKMTCMMKAAQSRPWSDLPPELLGLVLKRLPSLADRVRLRAVCHPWHSNSRLRTLPLPFPWLTLPDGTLLGTPSGEIHHISLPEGACCQGSIDNWLFLMHNDGVCYLMSPFSKTRLQLPKLAKVWKREIYDPEPRINPIFYNLVVPFPLDSSPCSLLAALIMDDGNWGTLCISQSPIVTDSFRDDKHPAKLLCSVAFFDGKLYGLGGFDQLFIFELDKDLGISSMECIIDSMGELGGIPQSLSEEKAYMIRGYLVECGDRLLMVKRWIHPIARSTSDDFFEHNRTVALGVFEADLGTDPAGWRTVNDLDGHALFLGQHSSKSLRAGECSGYQEDCIYFMCDYSWPKHSANPLRDAGVYNIRNQTFMPLMSGTAALSYQIELKKFCLKMTCMMEAAEFRPWSDLPPELLGLVLKCLPSLADRFRLRVVCHPWRSNSMLQPLPLPFPWLTLPDGTFLSIPSGEIQPICLPEGACCQGSIGNWLFLTHNDDVCYLMNPFSNTRLELPKLAKVWKHEMFDPDSRFSPIFYKLVVPFPLDSSPCSLVAALIMDDGNCGTLCISNPPIVTESFRDDEHPVLELQDVAFFDGKLYALYLVECGGRLLMVIRWFRSMARPTSDDCFEHDRTIELEVFEADLCTKPVGWRTVSDLDGHALFLGQHSCKSLRAGECTGYQEDCIYFMCDYPWPKYSANPLRDAGVYNVRNETFMPLMSGTAAVPPHHTGQWRSTWFFPPEAV</sequence>
<dbReference type="Gene3D" id="1.20.1280.50">
    <property type="match status" value="3"/>
</dbReference>
<dbReference type="ExpressionAtlas" id="M8BNW1">
    <property type="expression patterns" value="baseline"/>
</dbReference>
<dbReference type="InterPro" id="IPR005174">
    <property type="entry name" value="KIB1-4_b-propeller"/>
</dbReference>
<feature type="domain" description="F-box" evidence="2">
    <location>
        <begin position="89"/>
        <end position="130"/>
    </location>
</feature>
<accession>M8BNW1</accession>
<evidence type="ECO:0000256" key="1">
    <source>
        <dbReference type="SAM" id="MobiDB-lite"/>
    </source>
</evidence>
<feature type="region of interest" description="Disordered" evidence="1">
    <location>
        <begin position="337"/>
        <end position="384"/>
    </location>
</feature>
<reference evidence="3" key="1">
    <citation type="submission" date="2015-06" db="UniProtKB">
        <authorList>
            <consortium name="EnsemblPlants"/>
        </authorList>
    </citation>
    <scope>IDENTIFICATION</scope>
</reference>
<feature type="domain" description="F-box" evidence="2">
    <location>
        <begin position="446"/>
        <end position="487"/>
    </location>
</feature>
<feature type="compositionally biased region" description="Basic and acidic residues" evidence="1">
    <location>
        <begin position="371"/>
        <end position="383"/>
    </location>
</feature>
<dbReference type="PANTHER" id="PTHR33110">
    <property type="entry name" value="F-BOX/KELCH-REPEAT PROTEIN-RELATED"/>
    <property type="match status" value="1"/>
</dbReference>
<dbReference type="SUPFAM" id="SSF81383">
    <property type="entry name" value="F-box domain"/>
    <property type="match status" value="3"/>
</dbReference>
<proteinExistence type="predicted"/>
<protein>
    <recommendedName>
        <fullName evidence="2">F-box domain-containing protein</fullName>
    </recommendedName>
</protein>
<dbReference type="InterPro" id="IPR036047">
    <property type="entry name" value="F-box-like_dom_sf"/>
</dbReference>
<feature type="compositionally biased region" description="Basic residues" evidence="1">
    <location>
        <begin position="349"/>
        <end position="363"/>
    </location>
</feature>
<feature type="domain" description="F-box" evidence="2">
    <location>
        <begin position="831"/>
        <end position="872"/>
    </location>
</feature>
<dbReference type="InterPro" id="IPR001810">
    <property type="entry name" value="F-box_dom"/>
</dbReference>
<organism evidence="3">
    <name type="scientific">Aegilops tauschii</name>
    <name type="common">Tausch's goatgrass</name>
    <name type="synonym">Aegilops squarrosa</name>
    <dbReference type="NCBI Taxonomy" id="37682"/>
    <lineage>
        <taxon>Eukaryota</taxon>
        <taxon>Viridiplantae</taxon>
        <taxon>Streptophyta</taxon>
        <taxon>Embryophyta</taxon>
        <taxon>Tracheophyta</taxon>
        <taxon>Spermatophyta</taxon>
        <taxon>Magnoliopsida</taxon>
        <taxon>Liliopsida</taxon>
        <taxon>Poales</taxon>
        <taxon>Poaceae</taxon>
        <taxon>BOP clade</taxon>
        <taxon>Pooideae</taxon>
        <taxon>Triticodae</taxon>
        <taxon>Triticeae</taxon>
        <taxon>Triticinae</taxon>
        <taxon>Aegilops</taxon>
    </lineage>
</organism>
<dbReference type="CDD" id="cd09917">
    <property type="entry name" value="F-box_SF"/>
    <property type="match status" value="1"/>
</dbReference>
<feature type="compositionally biased region" description="Basic and acidic residues" evidence="1">
    <location>
        <begin position="7"/>
        <end position="26"/>
    </location>
</feature>
<evidence type="ECO:0000313" key="3">
    <source>
        <dbReference type="EnsemblPlants" id="EMT08464"/>
    </source>
</evidence>
<dbReference type="Pfam" id="PF12937">
    <property type="entry name" value="F-box-like"/>
    <property type="match status" value="2"/>
</dbReference>
<dbReference type="Pfam" id="PF00646">
    <property type="entry name" value="F-box"/>
    <property type="match status" value="1"/>
</dbReference>
<name>M8BNW1_AEGTA</name>
<dbReference type="PANTHER" id="PTHR33110:SF36">
    <property type="entry name" value="OS06G0148600 PROTEIN"/>
    <property type="match status" value="1"/>
</dbReference>
<dbReference type="Pfam" id="PF03478">
    <property type="entry name" value="Beta-prop_KIB1-4"/>
    <property type="match status" value="4"/>
</dbReference>
<dbReference type="EnsemblPlants" id="EMT08464">
    <property type="protein sequence ID" value="EMT08464"/>
    <property type="gene ID" value="F775_22201"/>
</dbReference>
<dbReference type="AlphaFoldDB" id="M8BNW1"/>
<feature type="region of interest" description="Disordered" evidence="1">
    <location>
        <begin position="1"/>
        <end position="26"/>
    </location>
</feature>
<dbReference type="SMART" id="SM00256">
    <property type="entry name" value="FBOX"/>
    <property type="match status" value="3"/>
</dbReference>